<keyword evidence="2" id="KW-0963">Cytoplasm</keyword>
<evidence type="ECO:0000313" key="4">
    <source>
        <dbReference type="Proteomes" id="UP001434737"/>
    </source>
</evidence>
<dbReference type="RefSeq" id="WP_300450214.1">
    <property type="nucleotide sequence ID" value="NZ_CP145316.1"/>
</dbReference>
<feature type="binding site" evidence="2">
    <location>
        <begin position="93"/>
        <end position="96"/>
    </location>
    <ligand>
        <name>ATP</name>
        <dbReference type="ChEBI" id="CHEBI:30616"/>
    </ligand>
</feature>
<dbReference type="GO" id="GO:0004141">
    <property type="term" value="F:dethiobiotin synthase activity"/>
    <property type="evidence" value="ECO:0007669"/>
    <property type="project" value="UniProtKB-EC"/>
</dbReference>
<feature type="binding site" evidence="2">
    <location>
        <position position="15"/>
    </location>
    <ligand>
        <name>Mg(2+)</name>
        <dbReference type="ChEBI" id="CHEBI:18420"/>
    </ligand>
</feature>
<dbReference type="HAMAP" id="MF_00336">
    <property type="entry name" value="BioD"/>
    <property type="match status" value="1"/>
</dbReference>
<reference evidence="3 4" key="1">
    <citation type="submission" date="2024-02" db="EMBL/GenBank/DDBJ databases">
        <title>Genome and pathogenicity analysis of Helicobacter mastomyrinus isolated from mice.</title>
        <authorList>
            <person name="Zhu L."/>
        </authorList>
    </citation>
    <scope>NUCLEOTIDE SEQUENCE [LARGE SCALE GENOMIC DNA]</scope>
    <source>
        <strain evidence="3 4">Hm-17</strain>
    </source>
</reference>
<comment type="similarity">
    <text evidence="2">Belongs to the dethiobiotin synthetase family.</text>
</comment>
<keyword evidence="2" id="KW-0067">ATP-binding</keyword>
<evidence type="ECO:0000256" key="2">
    <source>
        <dbReference type="HAMAP-Rule" id="MF_00336"/>
    </source>
</evidence>
<protein>
    <recommendedName>
        <fullName evidence="2">ATP-dependent dethiobiotin synthetase BioD</fullName>
        <ecNumber evidence="2">6.3.3.3</ecNumber>
    </recommendedName>
    <alternativeName>
        <fullName evidence="2">DTB synthetase</fullName>
        <shortName evidence="2">DTBS</shortName>
    </alternativeName>
    <alternativeName>
        <fullName evidence="2">Dethiobiotin synthase</fullName>
    </alternativeName>
</protein>
<feature type="binding site" evidence="2">
    <location>
        <begin position="11"/>
        <end position="16"/>
    </location>
    <ligand>
        <name>ATP</name>
        <dbReference type="ChEBI" id="CHEBI:30616"/>
    </ligand>
</feature>
<keyword evidence="4" id="KW-1185">Reference proteome</keyword>
<dbReference type="Pfam" id="PF13500">
    <property type="entry name" value="AAA_26"/>
    <property type="match status" value="1"/>
</dbReference>
<keyword evidence="2" id="KW-0460">Magnesium</keyword>
<sequence length="198" mass="22714">MQIYVCGVHTDAGKTHFCAAFCAAFKYDYFKLIQAGIPTDSTFIAKFSPQTKIFKEGVFLQTPASPHIGKRLEKLDYKAFDIKLPQSENALIETAGGLFTPIDERFTMLDYINKCKKPCILVAKYYLGVINHILLSLEALKKREIPLIALVMMGERDESIDEFIKSYAGVRIFHLPFYTTEDFLEKSKNLREQMQKMF</sequence>
<comment type="catalytic activity">
    <reaction evidence="2">
        <text>(7R,8S)-7,8-diammoniononanoate + CO2 + ATP = (4R,5S)-dethiobiotin + ADP + phosphate + 3 H(+)</text>
        <dbReference type="Rhea" id="RHEA:15805"/>
        <dbReference type="ChEBI" id="CHEBI:15378"/>
        <dbReference type="ChEBI" id="CHEBI:16526"/>
        <dbReference type="ChEBI" id="CHEBI:30616"/>
        <dbReference type="ChEBI" id="CHEBI:43474"/>
        <dbReference type="ChEBI" id="CHEBI:149469"/>
        <dbReference type="ChEBI" id="CHEBI:149473"/>
        <dbReference type="ChEBI" id="CHEBI:456216"/>
        <dbReference type="EC" id="6.3.3.3"/>
    </reaction>
</comment>
<organism evidence="3 4">
    <name type="scientific">Helicobacter mastomyrinus</name>
    <dbReference type="NCBI Taxonomy" id="287948"/>
    <lineage>
        <taxon>Bacteria</taxon>
        <taxon>Pseudomonadati</taxon>
        <taxon>Campylobacterota</taxon>
        <taxon>Epsilonproteobacteria</taxon>
        <taxon>Campylobacterales</taxon>
        <taxon>Helicobacteraceae</taxon>
        <taxon>Helicobacter</taxon>
    </lineage>
</organism>
<dbReference type="SUPFAM" id="SSF52540">
    <property type="entry name" value="P-loop containing nucleoside triphosphate hydrolases"/>
    <property type="match status" value="1"/>
</dbReference>
<keyword evidence="1 2" id="KW-0093">Biotin biosynthesis</keyword>
<dbReference type="PIRSF" id="PIRSF006755">
    <property type="entry name" value="DTB_synth"/>
    <property type="match status" value="1"/>
</dbReference>
<gene>
    <name evidence="2 3" type="primary">bioD</name>
    <name evidence="3" type="ORF">V3I05_04315</name>
</gene>
<dbReference type="CDD" id="cd03109">
    <property type="entry name" value="DTBS"/>
    <property type="match status" value="1"/>
</dbReference>
<feature type="active site" evidence="2">
    <location>
        <position position="31"/>
    </location>
</feature>
<dbReference type="InterPro" id="IPR027417">
    <property type="entry name" value="P-loop_NTPase"/>
</dbReference>
<comment type="subunit">
    <text evidence="2">Homodimer.</text>
</comment>
<feature type="binding site" evidence="2">
    <location>
        <position position="40"/>
    </location>
    <ligand>
        <name>Mg(2+)</name>
        <dbReference type="ChEBI" id="CHEBI:18420"/>
    </ligand>
</feature>
<name>A0ABZ3F6W4_9HELI</name>
<evidence type="ECO:0000256" key="1">
    <source>
        <dbReference type="ARBA" id="ARBA00022756"/>
    </source>
</evidence>
<dbReference type="PANTHER" id="PTHR43210:SF5">
    <property type="entry name" value="DETHIOBIOTIN SYNTHETASE"/>
    <property type="match status" value="1"/>
</dbReference>
<evidence type="ECO:0000313" key="3">
    <source>
        <dbReference type="EMBL" id="XAM18908.1"/>
    </source>
</evidence>
<dbReference type="Gene3D" id="3.40.50.300">
    <property type="entry name" value="P-loop containing nucleotide triphosphate hydrolases"/>
    <property type="match status" value="1"/>
</dbReference>
<comment type="pathway">
    <text evidence="2">Cofactor biosynthesis; biotin biosynthesis; biotin from 7,8-diaminononanoate: step 1/2.</text>
</comment>
<proteinExistence type="inferred from homology"/>
<dbReference type="InterPro" id="IPR004472">
    <property type="entry name" value="DTB_synth_BioD"/>
</dbReference>
<feature type="binding site" evidence="2">
    <location>
        <position position="93"/>
    </location>
    <ligand>
        <name>Mg(2+)</name>
        <dbReference type="ChEBI" id="CHEBI:18420"/>
    </ligand>
</feature>
<dbReference type="EC" id="6.3.3.3" evidence="2"/>
<keyword evidence="2" id="KW-0479">Metal-binding</keyword>
<comment type="cofactor">
    <cofactor evidence="2">
        <name>Mg(2+)</name>
        <dbReference type="ChEBI" id="CHEBI:18420"/>
    </cofactor>
</comment>
<comment type="subcellular location">
    <subcellularLocation>
        <location evidence="2">Cytoplasm</location>
    </subcellularLocation>
</comment>
<comment type="caution">
    <text evidence="2">Lacks conserved residue(s) required for the propagation of feature annotation.</text>
</comment>
<keyword evidence="2" id="KW-0547">Nucleotide-binding</keyword>
<keyword evidence="2 3" id="KW-0436">Ligase</keyword>
<feature type="binding site" evidence="2">
    <location>
        <position position="40"/>
    </location>
    <ligand>
        <name>ATP</name>
        <dbReference type="ChEBI" id="CHEBI:30616"/>
    </ligand>
</feature>
<accession>A0ABZ3F6W4</accession>
<dbReference type="Proteomes" id="UP001434737">
    <property type="component" value="Chromosome"/>
</dbReference>
<dbReference type="PANTHER" id="PTHR43210">
    <property type="entry name" value="DETHIOBIOTIN SYNTHETASE"/>
    <property type="match status" value="1"/>
</dbReference>
<dbReference type="EMBL" id="CP145316">
    <property type="protein sequence ID" value="XAM18908.1"/>
    <property type="molecule type" value="Genomic_DNA"/>
</dbReference>
<comment type="function">
    <text evidence="2">Catalyzes a mechanistically unusual reaction, the ATP-dependent insertion of CO2 between the N7 and N8 nitrogen atoms of 7,8-diaminopelargonic acid (DAPA, also called 7,8-diammoniononanoate) to form a ureido ring.</text>
</comment>